<gene>
    <name evidence="3" type="ORF">COW24_01190</name>
</gene>
<dbReference type="Pfam" id="PF08241">
    <property type="entry name" value="Methyltransf_11"/>
    <property type="match status" value="1"/>
</dbReference>
<dbReference type="GO" id="GO:0008757">
    <property type="term" value="F:S-adenosylmethionine-dependent methyltransferase activity"/>
    <property type="evidence" value="ECO:0007669"/>
    <property type="project" value="InterPro"/>
</dbReference>
<sequence>MSERKIFGKPRKEGDPESKQATTSAERSSVYEQLFGYQHQNMDEIRSAAAMAYEAAAGPFGISQSAGYSEIWDDGLKPTVEEIKSEAGGGVFVSLGHGLGSDVRIGRMVGASTIIEVDIQTPTSLEIGQKRETEIQDTCLLEIRDDIVVALAKMHSETVDVIYYRALDNFRGNLRMLLQEIERVLKPGGFIIEDGQTWFWTRPEWEEVNESFELFSEGDARLTVIFRKNSPEQREATD</sequence>
<evidence type="ECO:0000259" key="2">
    <source>
        <dbReference type="Pfam" id="PF08241"/>
    </source>
</evidence>
<dbReference type="SUPFAM" id="SSF53335">
    <property type="entry name" value="S-adenosyl-L-methionine-dependent methyltransferases"/>
    <property type="match status" value="1"/>
</dbReference>
<reference evidence="3 4" key="1">
    <citation type="submission" date="2017-09" db="EMBL/GenBank/DDBJ databases">
        <title>Depth-based differentiation of microbial function through sediment-hosted aquifers and enrichment of novel symbionts in the deep terrestrial subsurface.</title>
        <authorList>
            <person name="Probst A.J."/>
            <person name="Ladd B."/>
            <person name="Jarett J.K."/>
            <person name="Geller-Mcgrath D.E."/>
            <person name="Sieber C.M."/>
            <person name="Emerson J.B."/>
            <person name="Anantharaman K."/>
            <person name="Thomas B.C."/>
            <person name="Malmstrom R."/>
            <person name="Stieglmeier M."/>
            <person name="Klingl A."/>
            <person name="Woyke T."/>
            <person name="Ryan C.M."/>
            <person name="Banfield J.F."/>
        </authorList>
    </citation>
    <scope>NUCLEOTIDE SEQUENCE [LARGE SCALE GENOMIC DNA]</scope>
    <source>
        <strain evidence="3">CG15_BIG_FIL_POST_REV_8_21_14_020_45_12</strain>
    </source>
</reference>
<protein>
    <recommendedName>
        <fullName evidence="2">Methyltransferase type 11 domain-containing protein</fullName>
    </recommendedName>
</protein>
<dbReference type="EMBL" id="PFGC01000014">
    <property type="protein sequence ID" value="PIW37247.1"/>
    <property type="molecule type" value="Genomic_DNA"/>
</dbReference>
<evidence type="ECO:0000313" key="4">
    <source>
        <dbReference type="Proteomes" id="UP000230292"/>
    </source>
</evidence>
<dbReference type="InterPro" id="IPR013216">
    <property type="entry name" value="Methyltransf_11"/>
</dbReference>
<feature type="compositionally biased region" description="Basic and acidic residues" evidence="1">
    <location>
        <begin position="1"/>
        <end position="18"/>
    </location>
</feature>
<dbReference type="AlphaFoldDB" id="A0A2M7H4T8"/>
<name>A0A2M7H4T8_9BACT</name>
<comment type="caution">
    <text evidence="3">The sequence shown here is derived from an EMBL/GenBank/DDBJ whole genome shotgun (WGS) entry which is preliminary data.</text>
</comment>
<dbReference type="Proteomes" id="UP000230292">
    <property type="component" value="Unassembled WGS sequence"/>
</dbReference>
<dbReference type="InterPro" id="IPR029063">
    <property type="entry name" value="SAM-dependent_MTases_sf"/>
</dbReference>
<evidence type="ECO:0000256" key="1">
    <source>
        <dbReference type="SAM" id="MobiDB-lite"/>
    </source>
</evidence>
<dbReference type="Gene3D" id="3.40.50.150">
    <property type="entry name" value="Vaccinia Virus protein VP39"/>
    <property type="match status" value="1"/>
</dbReference>
<evidence type="ECO:0000313" key="3">
    <source>
        <dbReference type="EMBL" id="PIW37247.1"/>
    </source>
</evidence>
<feature type="domain" description="Methyltransferase type 11" evidence="2">
    <location>
        <begin position="96"/>
        <end position="192"/>
    </location>
</feature>
<organism evidence="3 4">
    <name type="scientific">Candidatus Kerfeldbacteria bacterium CG15_BIG_FIL_POST_REV_8_21_14_020_45_12</name>
    <dbReference type="NCBI Taxonomy" id="2014247"/>
    <lineage>
        <taxon>Bacteria</taxon>
        <taxon>Candidatus Kerfeldiibacteriota</taxon>
    </lineage>
</organism>
<accession>A0A2M7H4T8</accession>
<feature type="region of interest" description="Disordered" evidence="1">
    <location>
        <begin position="1"/>
        <end position="27"/>
    </location>
</feature>
<proteinExistence type="predicted"/>